<dbReference type="Gene3D" id="3.40.710.10">
    <property type="entry name" value="DD-peptidase/beta-lactamase superfamily"/>
    <property type="match status" value="1"/>
</dbReference>
<name>A0A6J6V5B7_9ZZZZ</name>
<dbReference type="SUPFAM" id="SSF56601">
    <property type="entry name" value="beta-lactamase/transpeptidase-like"/>
    <property type="match status" value="1"/>
</dbReference>
<organism evidence="3">
    <name type="scientific">freshwater metagenome</name>
    <dbReference type="NCBI Taxonomy" id="449393"/>
    <lineage>
        <taxon>unclassified sequences</taxon>
        <taxon>metagenomes</taxon>
        <taxon>ecological metagenomes</taxon>
    </lineage>
</organism>
<dbReference type="EMBL" id="CAEZWB010000090">
    <property type="protein sequence ID" value="CAB4650065.1"/>
    <property type="molecule type" value="Genomic_DNA"/>
</dbReference>
<dbReference type="InterPro" id="IPR001466">
    <property type="entry name" value="Beta-lactam-related"/>
</dbReference>
<dbReference type="PANTHER" id="PTHR43283:SF3">
    <property type="entry name" value="BETA-LACTAMASE FAMILY PROTEIN (AFU_ORTHOLOGUE AFUA_5G07500)"/>
    <property type="match status" value="1"/>
</dbReference>
<sequence>MSELQVTIDPKEVGMSAERLTNIDKHFKQYVDDGRLPGYACTVARYGQLVHVSKYGNRDIEAGLPIELDTIYRIYSMTKPITSIACMMLVEEGKLQLTDEVSAFIPAFADTRVFTGGSAFKPVTEPIAKPMRVWHLLTHTAGLTYSFNHFEAVDDMYRRAGFDFGVPQTDNLEAVCNRYAALPLVFQPGTSWNYSVATDVLGRVIEVASGMSLDQFFQTRILKPLGMNDTGFDVPAAKAFRLAALYNHNAKDNTTIRLAGMEENVLKPPAAFSGGGGLVSTASDYWRFLQMLENGGELDGVRIVSPTTIDLMTMNHLPDNMDVSQFGRTLGEEVFYDGLGFGLGFAVVIDQARTRVACSNGTYSWGGMASTAFWIDPVEEITATFYTQLIPSTTYPIRPFLRSMVYGAITE</sequence>
<proteinExistence type="predicted"/>
<protein>
    <submittedName>
        <fullName evidence="3">Unannotated protein</fullName>
    </submittedName>
</protein>
<dbReference type="EMBL" id="CAEZZM010000107">
    <property type="protein sequence ID" value="CAB4766389.1"/>
    <property type="molecule type" value="Genomic_DNA"/>
</dbReference>
<dbReference type="AlphaFoldDB" id="A0A6J6V5B7"/>
<evidence type="ECO:0000259" key="1">
    <source>
        <dbReference type="Pfam" id="PF00144"/>
    </source>
</evidence>
<evidence type="ECO:0000313" key="3">
    <source>
        <dbReference type="EMBL" id="CAB4766389.1"/>
    </source>
</evidence>
<dbReference type="InterPro" id="IPR050789">
    <property type="entry name" value="Diverse_Enzym_Activities"/>
</dbReference>
<feature type="domain" description="Beta-lactamase-related" evidence="1">
    <location>
        <begin position="23"/>
        <end position="389"/>
    </location>
</feature>
<reference evidence="3" key="1">
    <citation type="submission" date="2020-05" db="EMBL/GenBank/DDBJ databases">
        <authorList>
            <person name="Chiriac C."/>
            <person name="Salcher M."/>
            <person name="Ghai R."/>
            <person name="Kavagutti S V."/>
        </authorList>
    </citation>
    <scope>NUCLEOTIDE SEQUENCE</scope>
</reference>
<dbReference type="InterPro" id="IPR012338">
    <property type="entry name" value="Beta-lactam/transpept-like"/>
</dbReference>
<gene>
    <name evidence="2" type="ORF">UFOPK2166_00759</name>
    <name evidence="3" type="ORF">UFOPK2872_00890</name>
</gene>
<dbReference type="PANTHER" id="PTHR43283">
    <property type="entry name" value="BETA-LACTAMASE-RELATED"/>
    <property type="match status" value="1"/>
</dbReference>
<dbReference type="Pfam" id="PF00144">
    <property type="entry name" value="Beta-lactamase"/>
    <property type="match status" value="1"/>
</dbReference>
<accession>A0A6J6V5B7</accession>
<evidence type="ECO:0000313" key="2">
    <source>
        <dbReference type="EMBL" id="CAB4650065.1"/>
    </source>
</evidence>